<feature type="compositionally biased region" description="Acidic residues" evidence="1">
    <location>
        <begin position="422"/>
        <end position="438"/>
    </location>
</feature>
<feature type="compositionally biased region" description="Basic and acidic residues" evidence="1">
    <location>
        <begin position="258"/>
        <end position="276"/>
    </location>
</feature>
<proteinExistence type="predicted"/>
<sequence>MNMRSANRRTRSGGQTRALTLSQVGAGRKKTAAKARRGTKHPTAATSDEEEKLREVPGRTRNSKRPVQKTEEAVEGVDDDEGEGERDDTAVDRFEGHAMDSISGSEPPPRRTTRQDSAIRKGANPVFIPPVPQVVITMDRNHRRLVNPGRLSSIPEDVVHTSESENSRPPRSRSPTLATGSCSATVRSHDTHPQEHQQLQQALKLEAEEDDEMEVAEEDQPGPRDVEMRGRRGSEMSPGDEEHGQDMNSGNESGSDFSETRRTGRQQKDQKRRDAIESEADDDDDEYEEEGDNLPRPPRSRGRQCTEEEEDEEEEDYDHLPRPTTTRSRDAERLRLARKVNVEEHDGNEEVKETLPVPPPPRQKAKPRNTDAPDESEPEDEDEDEVEEVEEQEPPRRKGRGRTKLKRREDAVVITEPHDGDETGGEEEDDEDEDEDAADTEKTYKTGPLPDWAKDRAEELYQRYYEDMDAIAKKVRKPLSTLFAHVNDLRPASVRACNPWNAFSAWYTENGEFEKPKDCSLQDWNGFVCDAYDKEVKSRVAEEDLGIREVVREAMQEYIDWFEERQRKYLEAVKEDPAKARRHLHKVVTPFLKSAQQVWIEHGVHVFGYAMSTRQNNTSMGPSVVWGVGPEFKAVKERCQSSLSRSIEDLTTAFHVEQMEGSQAAADVLDLFEAMKPGPNPKETGKMADRRFLAKMIKHDVESLLGSTGKVAINSFLEHAYRLKLVLRNWPTKVGVPGIAGLKSNSLGTSELRAVVSRRMEYVQKALKNQLQEGDKCLKHVHIELWDEDDINANMMAQRTVAIVTDESGTVLVKAEQSKSFQQALVDSADSDDAEEAPTVAKGKGKNTAPPPRIVKSNSRPKPALPLWADDEDEVDDTQPPPAAGEIHQVPPPAKTSALPPPAKQPALPPTTKRLDLPATRKRPALLPTMQQPSIPPSIPPAIQRPAMPVPVKRRLASSTPVTEERRSLPSKVVEQSQLRELGGMILEISPERRAPVPRVVSRGINAPIPQPHTTFTYGRPTSNIAQELREWEARQARELHAQRTEHEAHMAQRESERAEMAAFWEAAAVEYGERPTKKRKLDVLATEQLDGRDRPVRPLPVRGRGPDVATTPAAHPPQAGIQSETAIAGPSRLRQNSTSVAESPRYPRIDFKSGTFGGVLKPKRK</sequence>
<feature type="region of interest" description="Disordered" evidence="1">
    <location>
        <begin position="824"/>
        <end position="975"/>
    </location>
</feature>
<keyword evidence="3" id="KW-1185">Reference proteome</keyword>
<feature type="region of interest" description="Disordered" evidence="1">
    <location>
        <begin position="1"/>
        <end position="131"/>
    </location>
</feature>
<feature type="compositionally biased region" description="Polar residues" evidence="1">
    <location>
        <begin position="246"/>
        <end position="257"/>
    </location>
</feature>
<feature type="compositionally biased region" description="Basic residues" evidence="1">
    <location>
        <begin position="397"/>
        <end position="406"/>
    </location>
</feature>
<feature type="region of interest" description="Disordered" evidence="1">
    <location>
        <begin position="144"/>
        <end position="450"/>
    </location>
</feature>
<feature type="compositionally biased region" description="Basic residues" evidence="1">
    <location>
        <begin position="1"/>
        <end position="11"/>
    </location>
</feature>
<feature type="compositionally biased region" description="Basic and acidic residues" evidence="1">
    <location>
        <begin position="327"/>
        <end position="353"/>
    </location>
</feature>
<feature type="compositionally biased region" description="Acidic residues" evidence="1">
    <location>
        <begin position="372"/>
        <end position="392"/>
    </location>
</feature>
<evidence type="ECO:0000313" key="2">
    <source>
        <dbReference type="EMBL" id="KAL0568520.1"/>
    </source>
</evidence>
<feature type="compositionally biased region" description="Polar residues" evidence="1">
    <location>
        <begin position="12"/>
        <end position="23"/>
    </location>
</feature>
<evidence type="ECO:0000256" key="1">
    <source>
        <dbReference type="SAM" id="MobiDB-lite"/>
    </source>
</evidence>
<evidence type="ECO:0000313" key="3">
    <source>
        <dbReference type="Proteomes" id="UP001465976"/>
    </source>
</evidence>
<feature type="compositionally biased region" description="Acidic residues" evidence="1">
    <location>
        <begin position="207"/>
        <end position="220"/>
    </location>
</feature>
<feature type="compositionally biased region" description="Acidic residues" evidence="1">
    <location>
        <begin position="73"/>
        <end position="86"/>
    </location>
</feature>
<gene>
    <name evidence="2" type="ORF">V5O48_013461</name>
</gene>
<comment type="caution">
    <text evidence="2">The sequence shown here is derived from an EMBL/GenBank/DDBJ whole genome shotgun (WGS) entry which is preliminary data.</text>
</comment>
<name>A0ABR3F053_9AGAR</name>
<feature type="compositionally biased region" description="Pro residues" evidence="1">
    <location>
        <begin position="890"/>
        <end position="909"/>
    </location>
</feature>
<protein>
    <submittedName>
        <fullName evidence="2">Uncharacterized protein</fullName>
    </submittedName>
</protein>
<feature type="compositionally biased region" description="Basic and acidic residues" evidence="1">
    <location>
        <begin position="157"/>
        <end position="168"/>
    </location>
</feature>
<feature type="compositionally biased region" description="Basic and acidic residues" evidence="1">
    <location>
        <begin position="221"/>
        <end position="245"/>
    </location>
</feature>
<feature type="region of interest" description="Disordered" evidence="1">
    <location>
        <begin position="1083"/>
        <end position="1166"/>
    </location>
</feature>
<feature type="compositionally biased region" description="Acidic residues" evidence="1">
    <location>
        <begin position="307"/>
        <end position="317"/>
    </location>
</feature>
<feature type="compositionally biased region" description="Basic and acidic residues" evidence="1">
    <location>
        <begin position="407"/>
        <end position="421"/>
    </location>
</feature>
<dbReference type="Proteomes" id="UP001465976">
    <property type="component" value="Unassembled WGS sequence"/>
</dbReference>
<organism evidence="2 3">
    <name type="scientific">Marasmius crinis-equi</name>
    <dbReference type="NCBI Taxonomy" id="585013"/>
    <lineage>
        <taxon>Eukaryota</taxon>
        <taxon>Fungi</taxon>
        <taxon>Dikarya</taxon>
        <taxon>Basidiomycota</taxon>
        <taxon>Agaricomycotina</taxon>
        <taxon>Agaricomycetes</taxon>
        <taxon>Agaricomycetidae</taxon>
        <taxon>Agaricales</taxon>
        <taxon>Marasmiineae</taxon>
        <taxon>Marasmiaceae</taxon>
        <taxon>Marasmius</taxon>
    </lineage>
</organism>
<accession>A0ABR3F053</accession>
<dbReference type="EMBL" id="JBAHYK010001319">
    <property type="protein sequence ID" value="KAL0568520.1"/>
    <property type="molecule type" value="Genomic_DNA"/>
</dbReference>
<feature type="compositionally biased region" description="Basic residues" evidence="1">
    <location>
        <begin position="27"/>
        <end position="40"/>
    </location>
</feature>
<reference evidence="2 3" key="1">
    <citation type="submission" date="2024-02" db="EMBL/GenBank/DDBJ databases">
        <title>A draft genome for the cacao thread blight pathogen Marasmius crinis-equi.</title>
        <authorList>
            <person name="Cohen S.P."/>
            <person name="Baruah I.K."/>
            <person name="Amoako-Attah I."/>
            <person name="Bukari Y."/>
            <person name="Meinhardt L.W."/>
            <person name="Bailey B.A."/>
        </authorList>
    </citation>
    <scope>NUCLEOTIDE SEQUENCE [LARGE SCALE GENOMIC DNA]</scope>
    <source>
        <strain evidence="2 3">GH-76</strain>
    </source>
</reference>
<feature type="compositionally biased region" description="Acidic residues" evidence="1">
    <location>
        <begin position="277"/>
        <end position="292"/>
    </location>
</feature>
<feature type="compositionally biased region" description="Polar residues" evidence="1">
    <location>
        <begin position="176"/>
        <end position="186"/>
    </location>
</feature>
<feature type="compositionally biased region" description="Low complexity" evidence="1">
    <location>
        <begin position="1100"/>
        <end position="1109"/>
    </location>
</feature>
<feature type="compositionally biased region" description="Basic and acidic residues" evidence="1">
    <location>
        <begin position="87"/>
        <end position="98"/>
    </location>
</feature>